<keyword evidence="6" id="KW-1185">Reference proteome</keyword>
<dbReference type="PROSITE" id="PS50026">
    <property type="entry name" value="EGF_3"/>
    <property type="match status" value="1"/>
</dbReference>
<dbReference type="PANTHER" id="PTHR24043">
    <property type="entry name" value="SCAVENGER RECEPTOR CLASS F"/>
    <property type="match status" value="1"/>
</dbReference>
<keyword evidence="3" id="KW-0732">Signal</keyword>
<dbReference type="SMART" id="SM00181">
    <property type="entry name" value="EGF"/>
    <property type="match status" value="2"/>
</dbReference>
<gene>
    <name evidence="5" type="ORF">AMK59_6311</name>
</gene>
<keyword evidence="2" id="KW-1015">Disulfide bond</keyword>
<comment type="caution">
    <text evidence="2">Lacks conserved residue(s) required for the propagation of feature annotation.</text>
</comment>
<sequence>MCKQYLIWSLCGLTLSFVIVSVLSVSSEAPSLSMGKINRYFSYSYYCLLYNDTGNSTIVWIPSSEEISETEYGYDGFIYCTINRDSYCNLENASGLTFQHAYNNFPLTLNQLWQGFDVVKLSLYRSFSKKIDYPDNFQVSFSFRMDNVDILLCEEVVKGLLYHRCYYLTLGGSVGKASFLRKCQTGEINVESTENCSLPLIEIHKDTIINSKEWHHFSIIKKQNTYTLSKYGWQTPALSYTDNSTSPFLPKYVLLQGYKKEGLAKIHEVNAFAFEKSTLAKITLQNRPRNGVIIFVKACENCIVAISLQDGDKGTLLYSTQTTQSDGGWQQVVLKTEKRRSLRIVAAVSNFGSIGGEEKWYISDTIRELQDNDIVSLTAQGQGCCHALTHPQYKICTYHLSKYDPGDQQCASNSIGRNCIPCESIFHSGNCQPNPICDLMADGNVRCSCPAGLHGNYCENKCKDGSYGFDCRRKCGHCRDLCEAIDGTCKGCRDNFKGKRCDTRNSILSLFDDKEIPQV</sequence>
<dbReference type="GO" id="GO:0005044">
    <property type="term" value="F:scavenger receptor activity"/>
    <property type="evidence" value="ECO:0007669"/>
    <property type="project" value="InterPro"/>
</dbReference>
<dbReference type="EMBL" id="LJIG01016096">
    <property type="protein sequence ID" value="KRT81626.1"/>
    <property type="molecule type" value="Genomic_DNA"/>
</dbReference>
<evidence type="ECO:0000256" key="1">
    <source>
        <dbReference type="ARBA" id="ARBA00022536"/>
    </source>
</evidence>
<proteinExistence type="predicted"/>
<dbReference type="Gene3D" id="2.170.300.10">
    <property type="entry name" value="Tie2 ligand-binding domain superfamily"/>
    <property type="match status" value="1"/>
</dbReference>
<accession>A0A0T6B2L5</accession>
<dbReference type="Proteomes" id="UP000051574">
    <property type="component" value="Unassembled WGS sequence"/>
</dbReference>
<dbReference type="OrthoDB" id="18487at2759"/>
<evidence type="ECO:0000256" key="3">
    <source>
        <dbReference type="SAM" id="SignalP"/>
    </source>
</evidence>
<protein>
    <recommendedName>
        <fullName evidence="4">EGF-like domain-containing protein</fullName>
    </recommendedName>
</protein>
<feature type="domain" description="EGF-like" evidence="4">
    <location>
        <begin position="423"/>
        <end position="459"/>
    </location>
</feature>
<keyword evidence="1 2" id="KW-0245">EGF-like domain</keyword>
<feature type="disulfide bond" evidence="2">
    <location>
        <begin position="449"/>
        <end position="458"/>
    </location>
</feature>
<dbReference type="InterPro" id="IPR042635">
    <property type="entry name" value="MEGF10/SREC1/2-like"/>
</dbReference>
<evidence type="ECO:0000259" key="4">
    <source>
        <dbReference type="PROSITE" id="PS50026"/>
    </source>
</evidence>
<dbReference type="InterPro" id="IPR000742">
    <property type="entry name" value="EGF"/>
</dbReference>
<evidence type="ECO:0000313" key="6">
    <source>
        <dbReference type="Proteomes" id="UP000051574"/>
    </source>
</evidence>
<evidence type="ECO:0000256" key="2">
    <source>
        <dbReference type="PROSITE-ProRule" id="PRU00076"/>
    </source>
</evidence>
<comment type="caution">
    <text evidence="5">The sequence shown here is derived from an EMBL/GenBank/DDBJ whole genome shotgun (WGS) entry which is preliminary data.</text>
</comment>
<feature type="signal peptide" evidence="3">
    <location>
        <begin position="1"/>
        <end position="24"/>
    </location>
</feature>
<dbReference type="PANTHER" id="PTHR24043:SF8">
    <property type="entry name" value="EGF-LIKE DOMAIN-CONTAINING PROTEIN"/>
    <property type="match status" value="1"/>
</dbReference>
<evidence type="ECO:0000313" key="5">
    <source>
        <dbReference type="EMBL" id="KRT81626.1"/>
    </source>
</evidence>
<organism evidence="5 6">
    <name type="scientific">Oryctes borbonicus</name>
    <dbReference type="NCBI Taxonomy" id="1629725"/>
    <lineage>
        <taxon>Eukaryota</taxon>
        <taxon>Metazoa</taxon>
        <taxon>Ecdysozoa</taxon>
        <taxon>Arthropoda</taxon>
        <taxon>Hexapoda</taxon>
        <taxon>Insecta</taxon>
        <taxon>Pterygota</taxon>
        <taxon>Neoptera</taxon>
        <taxon>Endopterygota</taxon>
        <taxon>Coleoptera</taxon>
        <taxon>Polyphaga</taxon>
        <taxon>Scarabaeiformia</taxon>
        <taxon>Scarabaeidae</taxon>
        <taxon>Dynastinae</taxon>
        <taxon>Oryctes</taxon>
    </lineage>
</organism>
<name>A0A0T6B2L5_9SCAR</name>
<reference evidence="5 6" key="1">
    <citation type="submission" date="2015-09" db="EMBL/GenBank/DDBJ databases">
        <title>Draft genome of the scarab beetle Oryctes borbonicus.</title>
        <authorList>
            <person name="Meyer J.M."/>
            <person name="Markov G.V."/>
            <person name="Baskaran P."/>
            <person name="Herrmann M."/>
            <person name="Sommer R.J."/>
            <person name="Roedelsperger C."/>
        </authorList>
    </citation>
    <scope>NUCLEOTIDE SEQUENCE [LARGE SCALE GENOMIC DNA]</scope>
    <source>
        <strain evidence="5">OB123</strain>
        <tissue evidence="5">Whole animal</tissue>
    </source>
</reference>
<dbReference type="AlphaFoldDB" id="A0A0T6B2L5"/>
<feature type="chain" id="PRO_5006668304" description="EGF-like domain-containing protein" evidence="3">
    <location>
        <begin position="25"/>
        <end position="519"/>
    </location>
</feature>
<dbReference type="PROSITE" id="PS00022">
    <property type="entry name" value="EGF_1"/>
    <property type="match status" value="1"/>
</dbReference>